<dbReference type="Gene3D" id="1.25.40.10">
    <property type="entry name" value="Tetratricopeptide repeat domain"/>
    <property type="match status" value="1"/>
</dbReference>
<accession>A0A917W387</accession>
<keyword evidence="2" id="KW-0472">Membrane</keyword>
<proteinExistence type="predicted"/>
<feature type="transmembrane region" description="Helical" evidence="2">
    <location>
        <begin position="33"/>
        <end position="58"/>
    </location>
</feature>
<comment type="caution">
    <text evidence="3">The sequence shown here is derived from an EMBL/GenBank/DDBJ whole genome shotgun (WGS) entry which is preliminary data.</text>
</comment>
<dbReference type="AlphaFoldDB" id="A0A917W387"/>
<organism evidence="3 4">
    <name type="scientific">Sporolactobacillus putidus</name>
    <dbReference type="NCBI Taxonomy" id="492735"/>
    <lineage>
        <taxon>Bacteria</taxon>
        <taxon>Bacillati</taxon>
        <taxon>Bacillota</taxon>
        <taxon>Bacilli</taxon>
        <taxon>Bacillales</taxon>
        <taxon>Sporolactobacillaceae</taxon>
        <taxon>Sporolactobacillus</taxon>
    </lineage>
</organism>
<sequence>MIAVLAILFFYIVLSSFLFTLLRKRAPVEKKGLYAYLLTISLICPPAGLPMAVMLILLQKRKNRAGWIDDYSKYVTFDPVNYEDLRTEAREDRELVPFSSGLNLDNPDLQKKLIVQLGSHGIANEGVLLRKAMNLNDTETVHYAATTINVLNDRYRKQVDETKRRFTDHYRLDDAEKLADLYFHYLLSGILLSGQEKDLIDECIHFLIHAVHLFPNAPAFQYRLGSLYLRTGDLDRAERRFLKLTESDPSKYYGYTGLLEIYYMNNRWAKFYTVVDQIARNVKFDRLPEKYRWMIRRLGGVKSETNI</sequence>
<evidence type="ECO:0000256" key="2">
    <source>
        <dbReference type="SAM" id="Phobius"/>
    </source>
</evidence>
<reference evidence="3" key="1">
    <citation type="journal article" date="2014" name="Int. J. Syst. Evol. Microbiol.">
        <title>Complete genome sequence of Corynebacterium casei LMG S-19264T (=DSM 44701T), isolated from a smear-ripened cheese.</title>
        <authorList>
            <consortium name="US DOE Joint Genome Institute (JGI-PGF)"/>
            <person name="Walter F."/>
            <person name="Albersmeier A."/>
            <person name="Kalinowski J."/>
            <person name="Ruckert C."/>
        </authorList>
    </citation>
    <scope>NUCLEOTIDE SEQUENCE</scope>
    <source>
        <strain evidence="3">JCM 15325</strain>
    </source>
</reference>
<keyword evidence="4" id="KW-1185">Reference proteome</keyword>
<dbReference type="InterPro" id="IPR019734">
    <property type="entry name" value="TPR_rpt"/>
</dbReference>
<dbReference type="RefSeq" id="WP_188803535.1">
    <property type="nucleotide sequence ID" value="NZ_BMOK01000010.1"/>
</dbReference>
<keyword evidence="2" id="KW-0812">Transmembrane</keyword>
<dbReference type="SUPFAM" id="SSF48452">
    <property type="entry name" value="TPR-like"/>
    <property type="match status" value="1"/>
</dbReference>
<keyword evidence="2" id="KW-1133">Transmembrane helix</keyword>
<evidence type="ECO:0000313" key="4">
    <source>
        <dbReference type="Proteomes" id="UP000654670"/>
    </source>
</evidence>
<protein>
    <recommendedName>
        <fullName evidence="5">Tetratricopeptide repeat protein</fullName>
    </recommendedName>
</protein>
<dbReference type="PROSITE" id="PS50005">
    <property type="entry name" value="TPR"/>
    <property type="match status" value="1"/>
</dbReference>
<evidence type="ECO:0008006" key="5">
    <source>
        <dbReference type="Google" id="ProtNLM"/>
    </source>
</evidence>
<keyword evidence="1" id="KW-0802">TPR repeat</keyword>
<name>A0A917W387_9BACL</name>
<feature type="repeat" description="TPR" evidence="1">
    <location>
        <begin position="218"/>
        <end position="251"/>
    </location>
</feature>
<gene>
    <name evidence="3" type="ORF">GCM10007968_23230</name>
</gene>
<dbReference type="Proteomes" id="UP000654670">
    <property type="component" value="Unassembled WGS sequence"/>
</dbReference>
<dbReference type="InterPro" id="IPR011990">
    <property type="entry name" value="TPR-like_helical_dom_sf"/>
</dbReference>
<reference evidence="3" key="2">
    <citation type="submission" date="2020-09" db="EMBL/GenBank/DDBJ databases">
        <authorList>
            <person name="Sun Q."/>
            <person name="Ohkuma M."/>
        </authorList>
    </citation>
    <scope>NUCLEOTIDE SEQUENCE</scope>
    <source>
        <strain evidence="3">JCM 15325</strain>
    </source>
</reference>
<evidence type="ECO:0000256" key="1">
    <source>
        <dbReference type="PROSITE-ProRule" id="PRU00339"/>
    </source>
</evidence>
<dbReference type="EMBL" id="BMOK01000010">
    <property type="protein sequence ID" value="GGL58566.1"/>
    <property type="molecule type" value="Genomic_DNA"/>
</dbReference>
<evidence type="ECO:0000313" key="3">
    <source>
        <dbReference type="EMBL" id="GGL58566.1"/>
    </source>
</evidence>